<comment type="catalytic activity">
    <reaction evidence="1 12">
        <text>Hydrolysis of terminal, non-reducing beta-D-glucosyl residues with release of beta-D-glucose.</text>
        <dbReference type="EC" id="3.2.1.21"/>
    </reaction>
</comment>
<dbReference type="AlphaFoldDB" id="A0A5P9QDL8"/>
<keyword evidence="4 12" id="KW-0378">Hydrolase</keyword>
<organism evidence="14 15">
    <name type="scientific">Luteimicrobium xylanilyticum</name>
    <dbReference type="NCBI Taxonomy" id="1133546"/>
    <lineage>
        <taxon>Bacteria</taxon>
        <taxon>Bacillati</taxon>
        <taxon>Actinomycetota</taxon>
        <taxon>Actinomycetes</taxon>
        <taxon>Micrococcales</taxon>
        <taxon>Luteimicrobium</taxon>
    </lineage>
</organism>
<feature type="active site" description="Proton donor" evidence="9">
    <location>
        <position position="192"/>
    </location>
</feature>
<feature type="binding site" evidence="10">
    <location>
        <position position="452"/>
    </location>
    <ligand>
        <name>substrate</name>
    </ligand>
</feature>
<dbReference type="GO" id="GO:0008422">
    <property type="term" value="F:beta-glucosidase activity"/>
    <property type="evidence" value="ECO:0007669"/>
    <property type="project" value="UniProtKB-EC"/>
</dbReference>
<evidence type="ECO:0000256" key="10">
    <source>
        <dbReference type="PIRSR" id="PIRSR617736-2"/>
    </source>
</evidence>
<evidence type="ECO:0000256" key="9">
    <source>
        <dbReference type="PIRSR" id="PIRSR617736-1"/>
    </source>
</evidence>
<dbReference type="InterPro" id="IPR017736">
    <property type="entry name" value="Glyco_hydro_1_beta-glucosidase"/>
</dbReference>
<evidence type="ECO:0000256" key="2">
    <source>
        <dbReference type="ARBA" id="ARBA00010838"/>
    </source>
</evidence>
<dbReference type="EMBL" id="CP045529">
    <property type="protein sequence ID" value="QFU99140.1"/>
    <property type="molecule type" value="Genomic_DNA"/>
</dbReference>
<dbReference type="EC" id="3.2.1.21" evidence="3 12"/>
<feature type="binding site" evidence="10">
    <location>
        <position position="327"/>
    </location>
    <ligand>
        <name>substrate</name>
    </ligand>
</feature>
<evidence type="ECO:0000256" key="4">
    <source>
        <dbReference type="ARBA" id="ARBA00022801"/>
    </source>
</evidence>
<evidence type="ECO:0000313" key="14">
    <source>
        <dbReference type="EMBL" id="QFU99140.1"/>
    </source>
</evidence>
<dbReference type="InterPro" id="IPR001360">
    <property type="entry name" value="Glyco_hydro_1"/>
</dbReference>
<protein>
    <recommendedName>
        <fullName evidence="3 12">Beta-glucosidase</fullName>
        <ecNumber evidence="3 12">3.2.1.21</ecNumber>
    </recommendedName>
</protein>
<sequence length="517" mass="56280">MTPRPTTTHPLATAPAPGVPLAEATPPDATVRMPDGFLWGAATAAYQIEGAAHLDGRTDSIWDAFARVPGAVVAGDDGEVACDHYHRYADDVALMAGLGLGTYRFSTSWSRVRPDGGPVNAKGLDFYSRLVDELLSHEILPWVTLYHWDLPQALEEHGGWTNRDTAYRFAEYAADVHDALGDRVGVWTTLNEPWCSSFLSYTAGAHAPGRRSREAGLAAAHHLMLGHGLATAELRRRAPSANLGITLNLTVADPVDPSDERDRDAARRIDAQFNRVFLDPILRGAYPADLLTDLAEVGLDGVVDDVVHDGDLAVVSTPIDTLGVNYYHGEAVSYRAPERELHGSAPVPRPTSSPYPAADGVHVHPRPLPVTDQDWEVQPEGLTRVLTRVHEEYTGERGIALFVTENGAAYDDVVGADGSVDDQDRLAFVDLHLRAIHDAITAGADVRGYFAWSLLDNYEWAWGYSKRFGVVRVDYETQERTVKASGRWYADVARGNVIPPLPAASLAALDFPSDTQE</sequence>
<dbReference type="RefSeq" id="WP_083890597.1">
    <property type="nucleotide sequence ID" value="NZ_BAABIH010000008.1"/>
</dbReference>
<dbReference type="InterPro" id="IPR018120">
    <property type="entry name" value="Glyco_hydro_1_AS"/>
</dbReference>
<dbReference type="GO" id="GO:0030245">
    <property type="term" value="P:cellulose catabolic process"/>
    <property type="evidence" value="ECO:0007669"/>
    <property type="project" value="UniProtKB-KW"/>
</dbReference>
<evidence type="ECO:0000256" key="12">
    <source>
        <dbReference type="RuleBase" id="RU361175"/>
    </source>
</evidence>
<feature type="binding site" evidence="10">
    <location>
        <position position="147"/>
    </location>
    <ligand>
        <name>substrate</name>
    </ligand>
</feature>
<evidence type="ECO:0000256" key="8">
    <source>
        <dbReference type="ARBA" id="ARBA00023326"/>
    </source>
</evidence>
<feature type="binding site" evidence="10">
    <location>
        <begin position="459"/>
        <end position="460"/>
    </location>
    <ligand>
        <name>substrate</name>
    </ligand>
</feature>
<dbReference type="OrthoDB" id="9765195at2"/>
<dbReference type="KEGG" id="lxl:KDY119_02666"/>
<keyword evidence="6" id="KW-0119">Carbohydrate metabolism</keyword>
<feature type="binding site" evidence="10">
    <location>
        <position position="47"/>
    </location>
    <ligand>
        <name>substrate</name>
    </ligand>
</feature>
<evidence type="ECO:0000256" key="5">
    <source>
        <dbReference type="ARBA" id="ARBA00023001"/>
    </source>
</evidence>
<dbReference type="SUPFAM" id="SSF51445">
    <property type="entry name" value="(Trans)glycosidases"/>
    <property type="match status" value="1"/>
</dbReference>
<keyword evidence="15" id="KW-1185">Reference proteome</keyword>
<comment type="similarity">
    <text evidence="2 12">Belongs to the glycosyl hydrolase 1 family.</text>
</comment>
<name>A0A5P9QDL8_9MICO</name>
<feature type="compositionally biased region" description="Low complexity" evidence="13">
    <location>
        <begin position="1"/>
        <end position="16"/>
    </location>
</feature>
<dbReference type="Gene3D" id="3.20.20.80">
    <property type="entry name" value="Glycosidases"/>
    <property type="match status" value="1"/>
</dbReference>
<dbReference type="PANTHER" id="PTHR10353:SF36">
    <property type="entry name" value="LP05116P"/>
    <property type="match status" value="1"/>
</dbReference>
<dbReference type="InterPro" id="IPR017853">
    <property type="entry name" value="GH"/>
</dbReference>
<dbReference type="PROSITE" id="PS00653">
    <property type="entry name" value="GLYCOSYL_HYDROL_F1_2"/>
    <property type="match status" value="1"/>
</dbReference>
<dbReference type="PANTHER" id="PTHR10353">
    <property type="entry name" value="GLYCOSYL HYDROLASE"/>
    <property type="match status" value="1"/>
</dbReference>
<dbReference type="GO" id="GO:0005829">
    <property type="term" value="C:cytosol"/>
    <property type="evidence" value="ECO:0007669"/>
    <property type="project" value="TreeGrafter"/>
</dbReference>
<evidence type="ECO:0000256" key="1">
    <source>
        <dbReference type="ARBA" id="ARBA00000448"/>
    </source>
</evidence>
<dbReference type="PRINTS" id="PR00131">
    <property type="entry name" value="GLHYDRLASE1"/>
</dbReference>
<evidence type="ECO:0000313" key="15">
    <source>
        <dbReference type="Proteomes" id="UP000326702"/>
    </source>
</evidence>
<dbReference type="Proteomes" id="UP000326702">
    <property type="component" value="Chromosome"/>
</dbReference>
<evidence type="ECO:0000256" key="6">
    <source>
        <dbReference type="ARBA" id="ARBA00023277"/>
    </source>
</evidence>
<reference evidence="14 15" key="1">
    <citation type="submission" date="2019-10" db="EMBL/GenBank/DDBJ databases">
        <title>Genome sequence of Luteimicrobium xylanilyticum HY-24.</title>
        <authorList>
            <person name="Kim D.Y."/>
            <person name="Park H.-Y."/>
        </authorList>
    </citation>
    <scope>NUCLEOTIDE SEQUENCE [LARGE SCALE GENOMIC DNA]</scope>
    <source>
        <strain evidence="14 15">HY-24</strain>
    </source>
</reference>
<feature type="active site" description="Nucleophile" evidence="9 11">
    <location>
        <position position="405"/>
    </location>
</feature>
<gene>
    <name evidence="14" type="ORF">KDY119_02666</name>
</gene>
<keyword evidence="7 12" id="KW-0326">Glycosidase</keyword>
<keyword evidence="5" id="KW-0136">Cellulose degradation</keyword>
<dbReference type="FunFam" id="3.20.20.80:FF:000004">
    <property type="entry name" value="Beta-glucosidase 6-phospho-beta-glucosidase"/>
    <property type="match status" value="1"/>
</dbReference>
<evidence type="ECO:0000256" key="7">
    <source>
        <dbReference type="ARBA" id="ARBA00023295"/>
    </source>
</evidence>
<evidence type="ECO:0000256" key="13">
    <source>
        <dbReference type="SAM" id="MobiDB-lite"/>
    </source>
</evidence>
<dbReference type="PROSITE" id="PS00572">
    <property type="entry name" value="GLYCOSYL_HYDROL_F1_1"/>
    <property type="match status" value="1"/>
</dbReference>
<evidence type="ECO:0000256" key="11">
    <source>
        <dbReference type="PROSITE-ProRule" id="PRU10055"/>
    </source>
</evidence>
<dbReference type="InterPro" id="IPR033132">
    <property type="entry name" value="GH_1_N_CS"/>
</dbReference>
<dbReference type="Pfam" id="PF00232">
    <property type="entry name" value="Glyco_hydro_1"/>
    <property type="match status" value="1"/>
</dbReference>
<feature type="binding site" evidence="10">
    <location>
        <position position="191"/>
    </location>
    <ligand>
        <name>substrate</name>
    </ligand>
</feature>
<proteinExistence type="inferred from homology"/>
<dbReference type="NCBIfam" id="TIGR03356">
    <property type="entry name" value="BGL"/>
    <property type="match status" value="1"/>
</dbReference>
<keyword evidence="8" id="KW-0624">Polysaccharide degradation</keyword>
<evidence type="ECO:0000256" key="3">
    <source>
        <dbReference type="ARBA" id="ARBA00012744"/>
    </source>
</evidence>
<feature type="region of interest" description="Disordered" evidence="13">
    <location>
        <begin position="1"/>
        <end position="27"/>
    </location>
</feature>
<accession>A0A5P9QDL8</accession>